<dbReference type="Proteomes" id="UP000632273">
    <property type="component" value="Unassembled WGS sequence"/>
</dbReference>
<reference evidence="2" key="1">
    <citation type="journal article" date="2019" name="Int. J. Syst. Evol. Microbiol.">
        <title>The Global Catalogue of Microorganisms (GCM) 10K type strain sequencing project: providing services to taxonomists for standard genome sequencing and annotation.</title>
        <authorList>
            <consortium name="The Broad Institute Genomics Platform"/>
            <consortium name="The Broad Institute Genome Sequencing Center for Infectious Disease"/>
            <person name="Wu L."/>
            <person name="Ma J."/>
        </authorList>
    </citation>
    <scope>NUCLEOTIDE SEQUENCE [LARGE SCALE GENOMIC DNA]</scope>
    <source>
        <strain evidence="2">CGMCC 1.15197</strain>
    </source>
</reference>
<keyword evidence="2" id="KW-1185">Reference proteome</keyword>
<comment type="caution">
    <text evidence="1">The sequence shown here is derived from an EMBL/GenBank/DDBJ whole genome shotgun (WGS) entry which is preliminary data.</text>
</comment>
<protein>
    <submittedName>
        <fullName evidence="1">Uncharacterized protein</fullName>
    </submittedName>
</protein>
<organism evidence="1 2">
    <name type="scientific">Hymenobacter cavernae</name>
    <dbReference type="NCBI Taxonomy" id="2044852"/>
    <lineage>
        <taxon>Bacteria</taxon>
        <taxon>Pseudomonadati</taxon>
        <taxon>Bacteroidota</taxon>
        <taxon>Cytophagia</taxon>
        <taxon>Cytophagales</taxon>
        <taxon>Hymenobacteraceae</taxon>
        <taxon>Hymenobacter</taxon>
    </lineage>
</organism>
<dbReference type="RefSeq" id="WP_188816428.1">
    <property type="nucleotide sequence ID" value="NZ_BMHT01000019.1"/>
</dbReference>
<name>A0ABQ1UWX2_9BACT</name>
<evidence type="ECO:0000313" key="1">
    <source>
        <dbReference type="EMBL" id="GGF28841.1"/>
    </source>
</evidence>
<sequence length="104" mass="10863">MLSVTLYIPGMPAEARLSEELGGLDAISRSADANNRIAALLGCATGMVDVLASGQGYTAYSVFDCEGEVNPKAMKAVTALSGVAFDLDNDDEVLKGPVLILEQR</sequence>
<accession>A0ABQ1UWX2</accession>
<gene>
    <name evidence="1" type="ORF">GCM10011383_45690</name>
</gene>
<evidence type="ECO:0000313" key="2">
    <source>
        <dbReference type="Proteomes" id="UP000632273"/>
    </source>
</evidence>
<dbReference type="EMBL" id="BMHT01000019">
    <property type="protein sequence ID" value="GGF28841.1"/>
    <property type="molecule type" value="Genomic_DNA"/>
</dbReference>
<proteinExistence type="predicted"/>